<organism evidence="2 3">
    <name type="scientific">candidate division WS6 bacterium 34_10</name>
    <dbReference type="NCBI Taxonomy" id="1641389"/>
    <lineage>
        <taxon>Bacteria</taxon>
        <taxon>Candidatus Dojkabacteria</taxon>
    </lineage>
</organism>
<sequence length="220" mass="24994">MVEQGTPEWFEQRLGRITASNFGALMTMPRSKKDKEAGLISQTTRSYLIKKVSEVLTGTTKEFSTTSIEWGSATEEEARKIYELENMVEVKQIGFAILKSNPIVGGSPDGLVNEDGIIEIKCPNSDTFTGYLLGDSIVKSYMAQIQGNLWILDRSWCDFIVYDPRVIREDLRMHIIRVERDDEYIEKIAEAVDRALVYYGAMLKQLGLTFEDVLNVKYKA</sequence>
<evidence type="ECO:0000313" key="3">
    <source>
        <dbReference type="Proteomes" id="UP000053904"/>
    </source>
</evidence>
<dbReference type="InterPro" id="IPR019080">
    <property type="entry name" value="YqaJ_viral_recombinase"/>
</dbReference>
<dbReference type="Proteomes" id="UP000053904">
    <property type="component" value="Unassembled WGS sequence"/>
</dbReference>
<feature type="domain" description="YqaJ viral recombinase" evidence="1">
    <location>
        <begin position="8"/>
        <end position="151"/>
    </location>
</feature>
<dbReference type="CDD" id="cd22343">
    <property type="entry name" value="PDDEXK_lambda_exonuclease-like"/>
    <property type="match status" value="1"/>
</dbReference>
<reference evidence="3" key="1">
    <citation type="journal article" date="2015" name="MBio">
        <title>Genome-Resolved Metagenomic Analysis Reveals Roles for Candidate Phyla and Other Microbial Community Members in Biogeochemical Transformations in Oil Reservoirs.</title>
        <authorList>
            <person name="Hu P."/>
            <person name="Tom L."/>
            <person name="Singh A."/>
            <person name="Thomas B.C."/>
            <person name="Baker B.J."/>
            <person name="Piceno Y.M."/>
            <person name="Andersen G.L."/>
            <person name="Banfield J.F."/>
        </authorList>
    </citation>
    <scope>NUCLEOTIDE SEQUENCE [LARGE SCALE GENOMIC DNA]</scope>
</reference>
<protein>
    <recommendedName>
        <fullName evidence="1">YqaJ viral recombinase domain-containing protein</fullName>
    </recommendedName>
</protein>
<dbReference type="Pfam" id="PF09588">
    <property type="entry name" value="YqaJ"/>
    <property type="match status" value="1"/>
</dbReference>
<gene>
    <name evidence="2" type="ORF">XD93_0953</name>
</gene>
<name>A0A101HGN8_9BACT</name>
<dbReference type="PANTHER" id="PTHR46609">
    <property type="entry name" value="EXONUCLEASE, PHAGE-TYPE/RECB, C-TERMINAL DOMAIN-CONTAINING PROTEIN"/>
    <property type="match status" value="1"/>
</dbReference>
<dbReference type="AlphaFoldDB" id="A0A101HGN8"/>
<evidence type="ECO:0000313" key="2">
    <source>
        <dbReference type="EMBL" id="KUK76379.1"/>
    </source>
</evidence>
<evidence type="ECO:0000259" key="1">
    <source>
        <dbReference type="Pfam" id="PF09588"/>
    </source>
</evidence>
<comment type="caution">
    <text evidence="2">The sequence shown here is derived from an EMBL/GenBank/DDBJ whole genome shotgun (WGS) entry which is preliminary data.</text>
</comment>
<dbReference type="InterPro" id="IPR051703">
    <property type="entry name" value="NF-kappa-B_Signaling_Reg"/>
</dbReference>
<proteinExistence type="predicted"/>
<dbReference type="InterPro" id="IPR011335">
    <property type="entry name" value="Restrct_endonuc-II-like"/>
</dbReference>
<dbReference type="InterPro" id="IPR011604">
    <property type="entry name" value="PDDEXK-like_dom_sf"/>
</dbReference>
<dbReference type="EMBL" id="LGGO01000160">
    <property type="protein sequence ID" value="KUK76379.1"/>
    <property type="molecule type" value="Genomic_DNA"/>
</dbReference>
<dbReference type="SUPFAM" id="SSF52980">
    <property type="entry name" value="Restriction endonuclease-like"/>
    <property type="match status" value="1"/>
</dbReference>
<dbReference type="PANTHER" id="PTHR46609:SF6">
    <property type="entry name" value="EXONUCLEASE, PHAGE-TYPE_RECB, C-TERMINAL DOMAIN-CONTAINING PROTEIN-RELATED"/>
    <property type="match status" value="1"/>
</dbReference>
<dbReference type="Gene3D" id="3.90.320.10">
    <property type="match status" value="1"/>
</dbReference>
<accession>A0A101HGN8</accession>
<dbReference type="PATRIC" id="fig|1641389.3.peg.1131"/>